<evidence type="ECO:0000256" key="5">
    <source>
        <dbReference type="ARBA" id="ARBA00022989"/>
    </source>
</evidence>
<feature type="transmembrane region" description="Helical" evidence="8">
    <location>
        <begin position="222"/>
        <end position="248"/>
    </location>
</feature>
<keyword evidence="8" id="KW-0406">Ion transport</keyword>
<dbReference type="Pfam" id="PF07648">
    <property type="entry name" value="Kazal_2"/>
    <property type="match status" value="1"/>
</dbReference>
<evidence type="ECO:0000256" key="7">
    <source>
        <dbReference type="ARBA" id="ARBA00023157"/>
    </source>
</evidence>
<keyword evidence="8" id="KW-0813">Transport</keyword>
<keyword evidence="4 8" id="KW-0812">Transmembrane</keyword>
<organism evidence="12 13">
    <name type="scientific">Patiria miniata</name>
    <name type="common">Bat star</name>
    <name type="synonym">Asterina miniata</name>
    <dbReference type="NCBI Taxonomy" id="46514"/>
    <lineage>
        <taxon>Eukaryota</taxon>
        <taxon>Metazoa</taxon>
        <taxon>Echinodermata</taxon>
        <taxon>Eleutherozoa</taxon>
        <taxon>Asterozoa</taxon>
        <taxon>Asteroidea</taxon>
        <taxon>Valvatacea</taxon>
        <taxon>Valvatida</taxon>
        <taxon>Asterinidae</taxon>
        <taxon>Patiria</taxon>
    </lineage>
</organism>
<dbReference type="InterPro" id="IPR004156">
    <property type="entry name" value="OATP"/>
</dbReference>
<feature type="transmembrane region" description="Helical" evidence="8">
    <location>
        <begin position="96"/>
        <end position="115"/>
    </location>
</feature>
<accession>A0A914AQI5</accession>
<dbReference type="Proteomes" id="UP000887568">
    <property type="component" value="Unplaced"/>
</dbReference>
<dbReference type="PROSITE" id="PS50850">
    <property type="entry name" value="MFS"/>
    <property type="match status" value="1"/>
</dbReference>
<dbReference type="GO" id="GO:0043252">
    <property type="term" value="P:sodium-independent organic anion transport"/>
    <property type="evidence" value="ECO:0007669"/>
    <property type="project" value="TreeGrafter"/>
</dbReference>
<feature type="transmembrane region" description="Helical" evidence="8">
    <location>
        <begin position="122"/>
        <end position="141"/>
    </location>
</feature>
<evidence type="ECO:0000256" key="1">
    <source>
        <dbReference type="ARBA" id="ARBA00004651"/>
    </source>
</evidence>
<dbReference type="RefSeq" id="XP_038066310.1">
    <property type="nucleotide sequence ID" value="XM_038210382.1"/>
</dbReference>
<feature type="transmembrane region" description="Helical" evidence="8">
    <location>
        <begin position="533"/>
        <end position="559"/>
    </location>
</feature>
<dbReference type="SUPFAM" id="SSF103473">
    <property type="entry name" value="MFS general substrate transporter"/>
    <property type="match status" value="1"/>
</dbReference>
<evidence type="ECO:0000256" key="2">
    <source>
        <dbReference type="ARBA" id="ARBA00009657"/>
    </source>
</evidence>
<evidence type="ECO:0000313" key="12">
    <source>
        <dbReference type="EnsemblMetazoa" id="XP_038066310.1"/>
    </source>
</evidence>
<dbReference type="EnsemblMetazoa" id="XM_038210382.1">
    <property type="protein sequence ID" value="XP_038066310.1"/>
    <property type="gene ID" value="LOC119736369"/>
</dbReference>
<dbReference type="Pfam" id="PF03137">
    <property type="entry name" value="OATP"/>
    <property type="match status" value="1"/>
</dbReference>
<dbReference type="InterPro" id="IPR036058">
    <property type="entry name" value="Kazal_dom_sf"/>
</dbReference>
<comment type="similarity">
    <text evidence="2 8">Belongs to the organo anion transporter (TC 2.A.60) family.</text>
</comment>
<dbReference type="AlphaFoldDB" id="A0A914AQI5"/>
<evidence type="ECO:0000259" key="11">
    <source>
        <dbReference type="PROSITE" id="PS51465"/>
    </source>
</evidence>
<dbReference type="OrthoDB" id="5062115at2759"/>
<feature type="transmembrane region" description="Helical" evidence="8">
    <location>
        <begin position="409"/>
        <end position="432"/>
    </location>
</feature>
<keyword evidence="3" id="KW-1003">Cell membrane</keyword>
<dbReference type="PANTHER" id="PTHR11388:SF100">
    <property type="entry name" value="SOLUTE CARRIER ORGANIC ANION TRANSPORTER FAMILY MEMBER 4A1"/>
    <property type="match status" value="1"/>
</dbReference>
<keyword evidence="13" id="KW-1185">Reference proteome</keyword>
<evidence type="ECO:0000259" key="10">
    <source>
        <dbReference type="PROSITE" id="PS50850"/>
    </source>
</evidence>
<name>A0A914AQI5_PATMI</name>
<dbReference type="NCBIfam" id="TIGR00805">
    <property type="entry name" value="oat"/>
    <property type="match status" value="1"/>
</dbReference>
<dbReference type="GO" id="GO:0006811">
    <property type="term" value="P:monoatomic ion transport"/>
    <property type="evidence" value="ECO:0007669"/>
    <property type="project" value="UniProtKB-KW"/>
</dbReference>
<evidence type="ECO:0000256" key="3">
    <source>
        <dbReference type="ARBA" id="ARBA00022475"/>
    </source>
</evidence>
<evidence type="ECO:0000256" key="6">
    <source>
        <dbReference type="ARBA" id="ARBA00023136"/>
    </source>
</evidence>
<dbReference type="InterPro" id="IPR036259">
    <property type="entry name" value="MFS_trans_sf"/>
</dbReference>
<dbReference type="InterPro" id="IPR020846">
    <property type="entry name" value="MFS_dom"/>
</dbReference>
<feature type="compositionally biased region" description="Basic and acidic residues" evidence="9">
    <location>
        <begin position="302"/>
        <end position="323"/>
    </location>
</feature>
<feature type="domain" description="Major facilitator superfamily (MFS) profile" evidence="10">
    <location>
        <begin position="57"/>
        <end position="646"/>
    </location>
</feature>
<feature type="transmembrane region" description="Helical" evidence="8">
    <location>
        <begin position="56"/>
        <end position="76"/>
    </location>
</feature>
<feature type="region of interest" description="Disordered" evidence="9">
    <location>
        <begin position="301"/>
        <end position="323"/>
    </location>
</feature>
<dbReference type="Gene3D" id="1.20.1250.20">
    <property type="entry name" value="MFS general substrate transporter like domains"/>
    <property type="match status" value="1"/>
</dbReference>
<reference evidence="12" key="1">
    <citation type="submission" date="2022-11" db="UniProtKB">
        <authorList>
            <consortium name="EnsemblMetazoa"/>
        </authorList>
    </citation>
    <scope>IDENTIFICATION</scope>
</reference>
<feature type="transmembrane region" description="Helical" evidence="8">
    <location>
        <begin position="183"/>
        <end position="210"/>
    </location>
</feature>
<feature type="transmembrane region" description="Helical" evidence="8">
    <location>
        <begin position="619"/>
        <end position="639"/>
    </location>
</feature>
<evidence type="ECO:0000256" key="8">
    <source>
        <dbReference type="RuleBase" id="RU362056"/>
    </source>
</evidence>
<feature type="transmembrane region" description="Helical" evidence="8">
    <location>
        <begin position="343"/>
        <end position="366"/>
    </location>
</feature>
<dbReference type="PROSITE" id="PS51465">
    <property type="entry name" value="KAZAL_2"/>
    <property type="match status" value="1"/>
</dbReference>
<feature type="transmembrane region" description="Helical" evidence="8">
    <location>
        <begin position="378"/>
        <end position="402"/>
    </location>
</feature>
<dbReference type="PANTHER" id="PTHR11388">
    <property type="entry name" value="ORGANIC ANION TRANSPORTER"/>
    <property type="match status" value="1"/>
</dbReference>
<evidence type="ECO:0000256" key="9">
    <source>
        <dbReference type="SAM" id="MobiDB-lite"/>
    </source>
</evidence>
<keyword evidence="5 8" id="KW-1133">Transmembrane helix</keyword>
<protein>
    <recommendedName>
        <fullName evidence="8">Solute carrier organic anion transporter family member</fullName>
    </recommendedName>
</protein>
<evidence type="ECO:0000256" key="4">
    <source>
        <dbReference type="ARBA" id="ARBA00022692"/>
    </source>
</evidence>
<dbReference type="SUPFAM" id="SSF100895">
    <property type="entry name" value="Kazal-type serine protease inhibitors"/>
    <property type="match status" value="1"/>
</dbReference>
<feature type="domain" description="Kazal-like" evidence="11">
    <location>
        <begin position="455"/>
        <end position="507"/>
    </location>
</feature>
<dbReference type="GO" id="GO:0016323">
    <property type="term" value="C:basolateral plasma membrane"/>
    <property type="evidence" value="ECO:0007669"/>
    <property type="project" value="TreeGrafter"/>
</dbReference>
<dbReference type="GO" id="GO:0015347">
    <property type="term" value="F:sodium-independent organic anion transmembrane transporter activity"/>
    <property type="evidence" value="ECO:0007669"/>
    <property type="project" value="TreeGrafter"/>
</dbReference>
<evidence type="ECO:0000313" key="13">
    <source>
        <dbReference type="Proteomes" id="UP000887568"/>
    </source>
</evidence>
<proteinExistence type="inferred from homology"/>
<keyword evidence="6 8" id="KW-0472">Membrane</keyword>
<feature type="transmembrane region" description="Helical" evidence="8">
    <location>
        <begin position="571"/>
        <end position="594"/>
    </location>
</feature>
<sequence length="665" mass="71690">MGNERQPKPLEDGIAFSDITAEKLADDDIDRDEARTYCGWFSWRPDCLHCFASPRWLLFIISAYLFFQSMAVNGFVDGSLASLQRRFELSSFQTGLLPAMYDVVAAVLGVFLAYAGNKRNKARMLTVGTLCLGVGNLVYALPHFTTGVYSYSVDNTTSTCSLTEGNIQTSPADDEASISALSAYLWVFILAEILFSIGGSMGYTIGFAFVDESVSTENAGMYLGILSVCATLGPALGLVIAGLLLSVYTDFHTGTGSAGIGASQWVGAWWLGFLFTAIASFIIAIPLSCFPHELPGTQTVRAQRESQAHAKSDRSGKASQKEFGKAWRDFPSALRIMVRNPTFMAVAVALAADNLLLTGVGTFLPIYLEEQYGLSSGIANIIVGGMVCIAGCGALFVGGWLIKRLRLKVLGMLKFVMGTLTANALLTLTLFLTCPEIPLAGVYQHYANDSAVSVVRLDDPCNDGCHCSTTPFAPVCGSNGVMYFSPCFAGCQSLEVGNGTYSYADCTCVSVNSTSVEPTAVPGRCGIDYCTQMYIFLVCLFFLIVATFLDRVASVNVILRCIPDGQQSFGLGIYGLIVRAFGSLPGPIIFGSIIDATCTLWHEEDGQRGQCWFHNRSDLALYAIIFSLALKLITLAFMFTAHKLYQPPKSVDETETGTENIVGLT</sequence>
<keyword evidence="7" id="KW-1015">Disulfide bond</keyword>
<dbReference type="OMA" id="GAITHEH"/>
<dbReference type="GeneID" id="119736369"/>
<comment type="subcellular location">
    <subcellularLocation>
        <location evidence="1 8">Cell membrane</location>
        <topology evidence="1 8">Multi-pass membrane protein</topology>
    </subcellularLocation>
</comment>
<feature type="transmembrane region" description="Helical" evidence="8">
    <location>
        <begin position="268"/>
        <end position="290"/>
    </location>
</feature>
<dbReference type="InterPro" id="IPR002350">
    <property type="entry name" value="Kazal_dom"/>
</dbReference>